<comment type="caution">
    <text evidence="1">The sequence shown here is derived from an EMBL/GenBank/DDBJ whole genome shotgun (WGS) entry which is preliminary data.</text>
</comment>
<sequence length="356" mass="39222">MSKQSATSSTDIGQALKPEASESMDPKMQIVHNYEFSASVFKASIDNLNAQIVSRVSSEVPPNLWTWITMLDLMSKQVASVQQLSGYEKNKKLQGRSARAWNSKARNIGNTMRRLPSIKDLLSHFSAGRRMIQDIGRAVGTAMVTLVKASRMWRSCLAAWRNLLPYSSQDFGERQVSDMEDWYDALTAAERNFYADSPGIFPVFQEQVLSYTSGRADIAVNSVRNPQVDSFMTLPSDVHSDVHPIKTLTHGTSADETDPRGKDIYRVPIGVTPPNWTPGGMTPMADASTSGAGQQSRTSHTRLNGDSTWGVTMWGNTPPIGAEFKPFTLDEASLSVPPTLQSTQKDGVPHAKLWPQ</sequence>
<evidence type="ECO:0000313" key="1">
    <source>
        <dbReference type="EMBL" id="KAJ9103084.1"/>
    </source>
</evidence>
<proteinExistence type="predicted"/>
<name>A0ACC2VVJ4_9TREE</name>
<gene>
    <name evidence="1" type="ORF">QFC21_002506</name>
</gene>
<organism evidence="1 2">
    <name type="scientific">Naganishia friedmannii</name>
    <dbReference type="NCBI Taxonomy" id="89922"/>
    <lineage>
        <taxon>Eukaryota</taxon>
        <taxon>Fungi</taxon>
        <taxon>Dikarya</taxon>
        <taxon>Basidiomycota</taxon>
        <taxon>Agaricomycotina</taxon>
        <taxon>Tremellomycetes</taxon>
        <taxon>Filobasidiales</taxon>
        <taxon>Filobasidiaceae</taxon>
        <taxon>Naganishia</taxon>
    </lineage>
</organism>
<evidence type="ECO:0000313" key="2">
    <source>
        <dbReference type="Proteomes" id="UP001227268"/>
    </source>
</evidence>
<dbReference type="EMBL" id="JASBWT010000007">
    <property type="protein sequence ID" value="KAJ9103084.1"/>
    <property type="molecule type" value="Genomic_DNA"/>
</dbReference>
<keyword evidence="2" id="KW-1185">Reference proteome</keyword>
<protein>
    <submittedName>
        <fullName evidence="1">Uncharacterized protein</fullName>
    </submittedName>
</protein>
<accession>A0ACC2VVJ4</accession>
<reference evidence="1" key="1">
    <citation type="submission" date="2023-04" db="EMBL/GenBank/DDBJ databases">
        <title>Draft Genome sequencing of Naganishia species isolated from polar environments using Oxford Nanopore Technology.</title>
        <authorList>
            <person name="Leo P."/>
            <person name="Venkateswaran K."/>
        </authorList>
    </citation>
    <scope>NUCLEOTIDE SEQUENCE</scope>
    <source>
        <strain evidence="1">MNA-CCFEE 5423</strain>
    </source>
</reference>
<dbReference type="Proteomes" id="UP001227268">
    <property type="component" value="Unassembled WGS sequence"/>
</dbReference>